<evidence type="ECO:0000256" key="5">
    <source>
        <dbReference type="ARBA" id="ARBA00023274"/>
    </source>
</evidence>
<evidence type="ECO:0000256" key="3">
    <source>
        <dbReference type="ARBA" id="ARBA00022884"/>
    </source>
</evidence>
<keyword evidence="2 6" id="KW-0699">rRNA-binding</keyword>
<dbReference type="InterPro" id="IPR001014">
    <property type="entry name" value="Ribosomal_uL23_CS"/>
</dbReference>
<keyword evidence="4 6" id="KW-0689">Ribosomal protein</keyword>
<dbReference type="GO" id="GO:0005840">
    <property type="term" value="C:ribosome"/>
    <property type="evidence" value="ECO:0007669"/>
    <property type="project" value="UniProtKB-KW"/>
</dbReference>
<dbReference type="InterPro" id="IPR012677">
    <property type="entry name" value="Nucleotide-bd_a/b_plait_sf"/>
</dbReference>
<keyword evidence="5 6" id="KW-0687">Ribonucleoprotein</keyword>
<dbReference type="PROSITE" id="PS00050">
    <property type="entry name" value="RIBOSOMAL_L23"/>
    <property type="match status" value="1"/>
</dbReference>
<dbReference type="GO" id="GO:0006412">
    <property type="term" value="P:translation"/>
    <property type="evidence" value="ECO:0007669"/>
    <property type="project" value="UniProtKB-UniRule"/>
</dbReference>
<evidence type="ECO:0000256" key="6">
    <source>
        <dbReference type="HAMAP-Rule" id="MF_01369"/>
    </source>
</evidence>
<evidence type="ECO:0000313" key="8">
    <source>
        <dbReference type="EMBL" id="QGU00780.1"/>
    </source>
</evidence>
<accession>A0A6I6DLY1</accession>
<evidence type="ECO:0000256" key="1">
    <source>
        <dbReference type="ARBA" id="ARBA00006700"/>
    </source>
</evidence>
<organism evidence="8 9">
    <name type="scientific">Candidatus Syntrophocurvum alkaliphilum</name>
    <dbReference type="NCBI Taxonomy" id="2293317"/>
    <lineage>
        <taxon>Bacteria</taxon>
        <taxon>Bacillati</taxon>
        <taxon>Bacillota</taxon>
        <taxon>Clostridia</taxon>
        <taxon>Eubacteriales</taxon>
        <taxon>Syntrophomonadaceae</taxon>
        <taxon>Candidatus Syntrophocurvum</taxon>
    </lineage>
</organism>
<reference evidence="9" key="1">
    <citation type="journal article" date="2019" name="Microbiology">
        <title>Complete Genome Sequence of an Uncultured Bacterium of the Candidate Phylum Bipolaricaulota.</title>
        <authorList>
            <person name="Kadnikov V.V."/>
            <person name="Mardanov A.V."/>
            <person name="Beletsky A.V."/>
            <person name="Frank Y.A."/>
            <person name="Karnachuk O.V."/>
            <person name="Ravin N.V."/>
        </authorList>
    </citation>
    <scope>NUCLEOTIDE SEQUENCE [LARGE SCALE GENOMIC DNA]</scope>
</reference>
<keyword evidence="9" id="KW-1185">Reference proteome</keyword>
<proteinExistence type="inferred from homology"/>
<dbReference type="KEGG" id="salq:SYNTR_2186"/>
<dbReference type="HAMAP" id="MF_01369_B">
    <property type="entry name" value="Ribosomal_uL23_B"/>
    <property type="match status" value="1"/>
</dbReference>
<gene>
    <name evidence="6" type="primary">rplW</name>
    <name evidence="8" type="ORF">SYNTR_2186</name>
</gene>
<dbReference type="OrthoDB" id="9793353at2"/>
<name>A0A6I6DLY1_9FIRM</name>
<dbReference type="Gene3D" id="3.30.70.330">
    <property type="match status" value="1"/>
</dbReference>
<dbReference type="SUPFAM" id="SSF54189">
    <property type="entry name" value="Ribosomal proteins S24e, L23 and L15e"/>
    <property type="match status" value="1"/>
</dbReference>
<dbReference type="AlphaFoldDB" id="A0A6I6DLY1"/>
<dbReference type="RefSeq" id="WP_156204528.1">
    <property type="nucleotide sequence ID" value="NZ_CP046457.1"/>
</dbReference>
<dbReference type="NCBIfam" id="NF004364">
    <property type="entry name" value="PRK05738.2-5"/>
    <property type="match status" value="1"/>
</dbReference>
<comment type="similarity">
    <text evidence="1 6 7">Belongs to the universal ribosomal protein uL23 family.</text>
</comment>
<dbReference type="Pfam" id="PF00276">
    <property type="entry name" value="Ribosomal_L23"/>
    <property type="match status" value="1"/>
</dbReference>
<evidence type="ECO:0000256" key="7">
    <source>
        <dbReference type="RuleBase" id="RU003934"/>
    </source>
</evidence>
<dbReference type="GO" id="GO:1990904">
    <property type="term" value="C:ribonucleoprotein complex"/>
    <property type="evidence" value="ECO:0007669"/>
    <property type="project" value="UniProtKB-KW"/>
</dbReference>
<sequence length="95" mass="11128">MKDYRDIIIKPVISERSMDLLNEDKYTFIVDKKANKSEIKTAIEKIFKVRVEKVRTINVKGKPKRMGRFEGKKPDRKKAIVTLKSGDKIRIFEGM</sequence>
<protein>
    <recommendedName>
        <fullName evidence="6">Large ribosomal subunit protein uL23</fullName>
    </recommendedName>
</protein>
<dbReference type="NCBIfam" id="NF004363">
    <property type="entry name" value="PRK05738.2-4"/>
    <property type="match status" value="1"/>
</dbReference>
<evidence type="ECO:0000256" key="4">
    <source>
        <dbReference type="ARBA" id="ARBA00022980"/>
    </source>
</evidence>
<dbReference type="NCBIfam" id="NF004366">
    <property type="entry name" value="PRK05738.3-2"/>
    <property type="match status" value="1"/>
</dbReference>
<dbReference type="GO" id="GO:0019843">
    <property type="term" value="F:rRNA binding"/>
    <property type="evidence" value="ECO:0007669"/>
    <property type="project" value="UniProtKB-UniRule"/>
</dbReference>
<dbReference type="EMBL" id="CP046457">
    <property type="protein sequence ID" value="QGU00780.1"/>
    <property type="molecule type" value="Genomic_DNA"/>
</dbReference>
<dbReference type="GO" id="GO:0003735">
    <property type="term" value="F:structural constituent of ribosome"/>
    <property type="evidence" value="ECO:0007669"/>
    <property type="project" value="InterPro"/>
</dbReference>
<evidence type="ECO:0000313" key="9">
    <source>
        <dbReference type="Proteomes" id="UP000426444"/>
    </source>
</evidence>
<comment type="subunit">
    <text evidence="6">Part of the 50S ribosomal subunit. Contacts protein L29, and trigger factor when it is bound to the ribosome.</text>
</comment>
<dbReference type="NCBIfam" id="NF004359">
    <property type="entry name" value="PRK05738.1-3"/>
    <property type="match status" value="1"/>
</dbReference>
<dbReference type="InterPro" id="IPR013025">
    <property type="entry name" value="Ribosomal_uL23-like"/>
</dbReference>
<keyword evidence="3 6" id="KW-0694">RNA-binding</keyword>
<comment type="function">
    <text evidence="6">One of the early assembly proteins it binds 23S rRNA. One of the proteins that surrounds the polypeptide exit tunnel on the outside of the ribosome. Forms the main docking site for trigger factor binding to the ribosome.</text>
</comment>
<dbReference type="FunFam" id="3.30.70.330:FF:000001">
    <property type="entry name" value="50S ribosomal protein L23"/>
    <property type="match status" value="1"/>
</dbReference>
<dbReference type="Proteomes" id="UP000426444">
    <property type="component" value="Chromosome"/>
</dbReference>
<dbReference type="InterPro" id="IPR012678">
    <property type="entry name" value="Ribosomal_uL23/eL15/eS24_sf"/>
</dbReference>
<evidence type="ECO:0000256" key="2">
    <source>
        <dbReference type="ARBA" id="ARBA00022730"/>
    </source>
</evidence>
<dbReference type="PANTHER" id="PTHR11620">
    <property type="entry name" value="60S RIBOSOMAL PROTEIN L23A"/>
    <property type="match status" value="1"/>
</dbReference>